<evidence type="ECO:0000313" key="8">
    <source>
        <dbReference type="Proteomes" id="UP000240957"/>
    </source>
</evidence>
<dbReference type="PROSITE" id="PS50887">
    <property type="entry name" value="GGDEF"/>
    <property type="match status" value="1"/>
</dbReference>
<name>A0A371YN42_9GAMM</name>
<accession>A0A371YN42</accession>
<comment type="cofactor">
    <cofactor evidence="1">
        <name>Mg(2+)</name>
        <dbReference type="ChEBI" id="CHEBI:18420"/>
    </cofactor>
</comment>
<feature type="domain" description="GGDEF" evidence="5">
    <location>
        <begin position="346"/>
        <end position="481"/>
    </location>
</feature>
<reference evidence="9" key="3">
    <citation type="journal article" date="2019" name="Int. J. Syst. Evol. Microbiol.">
        <title>The Global Catalogue of Microorganisms (GCM) 10K type strain sequencing project: providing services to taxonomists for standard genome sequencing and annotation.</title>
        <authorList>
            <consortium name="The Broad Institute Genomics Platform"/>
            <consortium name="The Broad Institute Genome Sequencing Center for Infectious Disease"/>
            <person name="Wu L."/>
            <person name="Ma J."/>
        </authorList>
    </citation>
    <scope>NUCLEOTIDE SEQUENCE [LARGE SCALE GENOMIC DNA]</scope>
    <source>
        <strain evidence="9">KCTC 62575</strain>
    </source>
</reference>
<sequence length="486" mass="54781">MSVFTQTFQHSVKQQVNAFLIVASIVFICALFGILARPLFFLSICWPANAALLGLFLRFKSLNNLGGWTGAFTAFMLADLLTGNTFLITLLLTIANLLNPLVSLSLITLFKLNYKEYNKGLTFLYLFILCSIGGCLASPAFAALTLPYIDNTFMTLERVWIDFGMWWSGEILNMIAFLPILLAIPDKQTFHDVIQNIKLKGLPFQIFLPLIAVIISVSLTHFFIGPGALMFPIAALVWASLTYNLFFIALINCVVCMLLNNTLSEFYIHQSSNAFLATSISIRMGLFMLALGPLTLAIISLNRQKLYQQILYLANHDSLTTVMNRRFFYEQSEDVVGSTTKIQTEKTITVLLLDLDHFKKINDQHGHYNGDIVLKTFTQRIKNILREDDLFGRLGGEEFAILLKNVNLNQSIIIAERIREIIQSTPTALDNGEQIYISVSIGLSFEKLPYALPFQQLINRADHALYQAKEKGRNQICLESNLRTIT</sequence>
<evidence type="ECO:0000259" key="5">
    <source>
        <dbReference type="PROSITE" id="PS50887"/>
    </source>
</evidence>
<dbReference type="EMBL" id="PYIX02000025">
    <property type="protein sequence ID" value="RFC82889.1"/>
    <property type="molecule type" value="Genomic_DNA"/>
</dbReference>
<feature type="transmembrane region" description="Helical" evidence="4">
    <location>
        <begin position="16"/>
        <end position="34"/>
    </location>
</feature>
<keyword evidence="6" id="KW-0808">Transferase</keyword>
<dbReference type="Proteomes" id="UP001595455">
    <property type="component" value="Unassembled WGS sequence"/>
</dbReference>
<organism evidence="7 8">
    <name type="scientific">Acinetobacter sichuanensis</name>
    <dbReference type="NCBI Taxonomy" id="2136183"/>
    <lineage>
        <taxon>Bacteria</taxon>
        <taxon>Pseudomonadati</taxon>
        <taxon>Pseudomonadota</taxon>
        <taxon>Gammaproteobacteria</taxon>
        <taxon>Moraxellales</taxon>
        <taxon>Moraxellaceae</taxon>
        <taxon>Acinetobacter</taxon>
    </lineage>
</organism>
<dbReference type="FunFam" id="3.30.70.270:FF:000001">
    <property type="entry name" value="Diguanylate cyclase domain protein"/>
    <property type="match status" value="1"/>
</dbReference>
<comment type="catalytic activity">
    <reaction evidence="3">
        <text>2 GTP = 3',3'-c-di-GMP + 2 diphosphate</text>
        <dbReference type="Rhea" id="RHEA:24898"/>
        <dbReference type="ChEBI" id="CHEBI:33019"/>
        <dbReference type="ChEBI" id="CHEBI:37565"/>
        <dbReference type="ChEBI" id="CHEBI:58805"/>
        <dbReference type="EC" id="2.7.7.65"/>
    </reaction>
</comment>
<feature type="transmembrane region" description="Helical" evidence="4">
    <location>
        <begin position="87"/>
        <end position="110"/>
    </location>
</feature>
<dbReference type="EMBL" id="JBHRSF010000034">
    <property type="protein sequence ID" value="MFC2995661.1"/>
    <property type="molecule type" value="Genomic_DNA"/>
</dbReference>
<evidence type="ECO:0000256" key="1">
    <source>
        <dbReference type="ARBA" id="ARBA00001946"/>
    </source>
</evidence>
<evidence type="ECO:0000313" key="7">
    <source>
        <dbReference type="EMBL" id="RFC82889.1"/>
    </source>
</evidence>
<dbReference type="Gene3D" id="3.30.70.270">
    <property type="match status" value="1"/>
</dbReference>
<keyword evidence="4" id="KW-0812">Transmembrane</keyword>
<feature type="transmembrane region" description="Helical" evidence="4">
    <location>
        <begin position="236"/>
        <end position="259"/>
    </location>
</feature>
<proteinExistence type="predicted"/>
<reference evidence="6" key="1">
    <citation type="journal article" date="2014" name="Int. J. Syst. Evol. Microbiol.">
        <title>Complete genome of a new Firmicutes species belonging to the dominant human colonic microbiota ('Ruminococcus bicirculans') reveals two chromosomes and a selective capacity to utilize plant glucans.</title>
        <authorList>
            <consortium name="NISC Comparative Sequencing Program"/>
            <person name="Wegmann U."/>
            <person name="Louis P."/>
            <person name="Goesmann A."/>
            <person name="Henrissat B."/>
            <person name="Duncan S.H."/>
            <person name="Flint H.J."/>
        </authorList>
    </citation>
    <scope>NUCLEOTIDE SEQUENCE</scope>
    <source>
        <strain evidence="6">KCTC 62575</strain>
    </source>
</reference>
<keyword evidence="4" id="KW-1133">Transmembrane helix</keyword>
<keyword evidence="9" id="KW-1185">Reference proteome</keyword>
<reference evidence="7 8" key="2">
    <citation type="submission" date="2018-08" db="EMBL/GenBank/DDBJ databases">
        <title>The draft genome of Acinetobacter sichuanensis strain WCHAc060041.</title>
        <authorList>
            <person name="Qin J."/>
            <person name="Feng Y."/>
            <person name="Zong Z."/>
        </authorList>
    </citation>
    <scope>NUCLEOTIDE SEQUENCE [LARGE SCALE GENOMIC DNA]</scope>
    <source>
        <strain evidence="7 8">WCHAc060041</strain>
    </source>
</reference>
<dbReference type="SMART" id="SM00267">
    <property type="entry name" value="GGDEF"/>
    <property type="match status" value="1"/>
</dbReference>
<dbReference type="EC" id="2.7.7.65" evidence="2"/>
<dbReference type="NCBIfam" id="TIGR00254">
    <property type="entry name" value="GGDEF"/>
    <property type="match status" value="1"/>
</dbReference>
<dbReference type="Pfam" id="PF00990">
    <property type="entry name" value="GGDEF"/>
    <property type="match status" value="1"/>
</dbReference>
<dbReference type="OrthoDB" id="9812260at2"/>
<protein>
    <recommendedName>
        <fullName evidence="2">diguanylate cyclase</fullName>
        <ecNumber evidence="2">2.7.7.65</ecNumber>
    </recommendedName>
</protein>
<dbReference type="InterPro" id="IPR043128">
    <property type="entry name" value="Rev_trsase/Diguanyl_cyclase"/>
</dbReference>
<dbReference type="Proteomes" id="UP000240957">
    <property type="component" value="Unassembled WGS sequence"/>
</dbReference>
<dbReference type="CDD" id="cd01949">
    <property type="entry name" value="GGDEF"/>
    <property type="match status" value="1"/>
</dbReference>
<comment type="caution">
    <text evidence="7">The sequence shown here is derived from an EMBL/GenBank/DDBJ whole genome shotgun (WGS) entry which is preliminary data.</text>
</comment>
<feature type="transmembrane region" description="Helical" evidence="4">
    <location>
        <begin position="64"/>
        <end position="81"/>
    </location>
</feature>
<feature type="transmembrane region" description="Helical" evidence="4">
    <location>
        <begin position="280"/>
        <end position="301"/>
    </location>
</feature>
<dbReference type="RefSeq" id="WP_107008991.1">
    <property type="nucleotide sequence ID" value="NZ_JBHRSF010000034.1"/>
</dbReference>
<gene>
    <name evidence="6" type="ORF">ACFODO_10340</name>
    <name evidence="7" type="ORF">C9E89_014300</name>
</gene>
<keyword evidence="4" id="KW-0472">Membrane</keyword>
<evidence type="ECO:0000256" key="2">
    <source>
        <dbReference type="ARBA" id="ARBA00012528"/>
    </source>
</evidence>
<dbReference type="PANTHER" id="PTHR45138:SF9">
    <property type="entry name" value="DIGUANYLATE CYCLASE DGCM-RELATED"/>
    <property type="match status" value="1"/>
</dbReference>
<feature type="transmembrane region" description="Helical" evidence="4">
    <location>
        <begin position="122"/>
        <end position="144"/>
    </location>
</feature>
<dbReference type="SUPFAM" id="SSF55073">
    <property type="entry name" value="Nucleotide cyclase"/>
    <property type="match status" value="1"/>
</dbReference>
<feature type="transmembrane region" description="Helical" evidence="4">
    <location>
        <begin position="40"/>
        <end position="57"/>
    </location>
</feature>
<keyword evidence="6" id="KW-0548">Nucleotidyltransferase</keyword>
<evidence type="ECO:0000256" key="3">
    <source>
        <dbReference type="ARBA" id="ARBA00034247"/>
    </source>
</evidence>
<dbReference type="InterPro" id="IPR050469">
    <property type="entry name" value="Diguanylate_Cyclase"/>
</dbReference>
<feature type="transmembrane region" description="Helical" evidence="4">
    <location>
        <begin position="204"/>
        <end position="224"/>
    </location>
</feature>
<evidence type="ECO:0000313" key="6">
    <source>
        <dbReference type="EMBL" id="MFC2995661.1"/>
    </source>
</evidence>
<dbReference type="InterPro" id="IPR000160">
    <property type="entry name" value="GGDEF_dom"/>
</dbReference>
<dbReference type="GO" id="GO:0052621">
    <property type="term" value="F:diguanylate cyclase activity"/>
    <property type="evidence" value="ECO:0007669"/>
    <property type="project" value="UniProtKB-EC"/>
</dbReference>
<evidence type="ECO:0000256" key="4">
    <source>
        <dbReference type="SAM" id="Phobius"/>
    </source>
</evidence>
<feature type="transmembrane region" description="Helical" evidence="4">
    <location>
        <begin position="164"/>
        <end position="184"/>
    </location>
</feature>
<evidence type="ECO:0000313" key="9">
    <source>
        <dbReference type="Proteomes" id="UP001595455"/>
    </source>
</evidence>
<dbReference type="InterPro" id="IPR029787">
    <property type="entry name" value="Nucleotide_cyclase"/>
</dbReference>
<reference evidence="6" key="4">
    <citation type="submission" date="2024-09" db="EMBL/GenBank/DDBJ databases">
        <authorList>
            <person name="Sun Q."/>
            <person name="Mori K."/>
        </authorList>
    </citation>
    <scope>NUCLEOTIDE SEQUENCE</scope>
    <source>
        <strain evidence="6">KCTC 62575</strain>
    </source>
</reference>
<dbReference type="AlphaFoldDB" id="A0A371YN42"/>
<dbReference type="PANTHER" id="PTHR45138">
    <property type="entry name" value="REGULATORY COMPONENTS OF SENSORY TRANSDUCTION SYSTEM"/>
    <property type="match status" value="1"/>
</dbReference>